<dbReference type="NCBIfam" id="NF040618">
    <property type="entry name" value="PPA1309_fam"/>
    <property type="match status" value="1"/>
</dbReference>
<evidence type="ECO:0000313" key="1">
    <source>
        <dbReference type="EMBL" id="QGF24426.1"/>
    </source>
</evidence>
<dbReference type="InterPro" id="IPR047681">
    <property type="entry name" value="PPA1309-like"/>
</dbReference>
<evidence type="ECO:0000313" key="2">
    <source>
        <dbReference type="Proteomes" id="UP000386847"/>
    </source>
</evidence>
<organism evidence="1 2">
    <name type="scientific">Raineyella fluvialis</name>
    <dbReference type="NCBI Taxonomy" id="2662261"/>
    <lineage>
        <taxon>Bacteria</taxon>
        <taxon>Bacillati</taxon>
        <taxon>Actinomycetota</taxon>
        <taxon>Actinomycetes</taxon>
        <taxon>Propionibacteriales</taxon>
        <taxon>Propionibacteriaceae</taxon>
        <taxon>Raineyella</taxon>
    </lineage>
</organism>
<dbReference type="AlphaFoldDB" id="A0A5Q2FJE3"/>
<dbReference type="EMBL" id="CP045725">
    <property type="protein sequence ID" value="QGF24426.1"/>
    <property type="molecule type" value="Genomic_DNA"/>
</dbReference>
<accession>A0A5Q2FJE3</accession>
<dbReference type="Proteomes" id="UP000386847">
    <property type="component" value="Chromosome"/>
</dbReference>
<reference evidence="1 2" key="1">
    <citation type="submission" date="2019-10" db="EMBL/GenBank/DDBJ databases">
        <title>Genomic analysis of Raineyella sp. CBA3103.</title>
        <authorList>
            <person name="Roh S.W."/>
        </authorList>
    </citation>
    <scope>NUCLEOTIDE SEQUENCE [LARGE SCALE GENOMIC DNA]</scope>
    <source>
        <strain evidence="1 2">CBA3103</strain>
    </source>
</reference>
<dbReference type="KEGG" id="rain:Rai3103_13045"/>
<keyword evidence="2" id="KW-1185">Reference proteome</keyword>
<name>A0A5Q2FJE3_9ACTN</name>
<protein>
    <submittedName>
        <fullName evidence="1">Uncharacterized protein</fullName>
    </submittedName>
</protein>
<proteinExistence type="predicted"/>
<sequence>MSQPEPPRDTDDAADALVAALMEIERHVSTLGWDQPARLFALVRTADLVAAEPHLADALDAEHRPADALSSIEQDTWHAGEDVVQALQEIAWPDTVEGCALAIERAFLPSDAEADIPEDPEEAARYVAEHPRRQDIRVVAGVLRSGQQQSLARLASDPGDLLGGRDLAPGLSELLSRTLR</sequence>
<dbReference type="RefSeq" id="WP_153572955.1">
    <property type="nucleotide sequence ID" value="NZ_CP045725.1"/>
</dbReference>
<gene>
    <name evidence="1" type="ORF">Rai3103_13045</name>
</gene>